<dbReference type="InterPro" id="IPR057251">
    <property type="entry name" value="FP_C"/>
</dbReference>
<dbReference type="EMBL" id="OU893352">
    <property type="protein sequence ID" value="CAG9790205.1"/>
    <property type="molecule type" value="Genomic_DNA"/>
</dbReference>
<protein>
    <recommendedName>
        <fullName evidence="2">FP protein C-terminal domain-containing protein</fullName>
    </recommendedName>
</protein>
<sequence length="375" mass="41634">MPQCAACGKFLSPANAAGCGTCLLKFHKACLGIPEKSQIGKNWVCLACKRNLRKGDNSETPVKGLCDERTAEAPAHDGVTLDAPPGVVVETDPDSEAAACTPSDVKGLLEFRQLFTECMSEMREFRKELMSLHSSFKAVTERQDLMDRRLDGMALKLEELEGRLAAGAPSRVVELERVVSELRGELNMRDQDALLADLDVGSVPEEKGENVTHTVTALALRLGITLEERDVVFAERVGAPPAAGGCARRIVVRLSRRGLRDEVLRAARTRRNLEASNGTRIYINERLTRHNRQLFLRVREGCRQRNWRYCWTRHGCIFARQSDGQRVLRFRSDADLERIFNIPQRSSPGPKLPDGHDGQSLPAYSGAGTTDDRPM</sequence>
<organism evidence="3 4">
    <name type="scientific">Diatraea saccharalis</name>
    <name type="common">sugarcane borer</name>
    <dbReference type="NCBI Taxonomy" id="40085"/>
    <lineage>
        <taxon>Eukaryota</taxon>
        <taxon>Metazoa</taxon>
        <taxon>Ecdysozoa</taxon>
        <taxon>Arthropoda</taxon>
        <taxon>Hexapoda</taxon>
        <taxon>Insecta</taxon>
        <taxon>Pterygota</taxon>
        <taxon>Neoptera</taxon>
        <taxon>Endopterygota</taxon>
        <taxon>Lepidoptera</taxon>
        <taxon>Glossata</taxon>
        <taxon>Ditrysia</taxon>
        <taxon>Pyraloidea</taxon>
        <taxon>Crambidae</taxon>
        <taxon>Crambinae</taxon>
        <taxon>Diatraea</taxon>
    </lineage>
</organism>
<dbReference type="SUPFAM" id="SSF57903">
    <property type="entry name" value="FYVE/PHD zinc finger"/>
    <property type="match status" value="1"/>
</dbReference>
<accession>A0A9N9R4Z1</accession>
<gene>
    <name evidence="3" type="ORF">DIATSA_LOCUS7874</name>
</gene>
<dbReference type="InterPro" id="IPR011011">
    <property type="entry name" value="Znf_FYVE_PHD"/>
</dbReference>
<evidence type="ECO:0000256" key="1">
    <source>
        <dbReference type="SAM" id="MobiDB-lite"/>
    </source>
</evidence>
<feature type="region of interest" description="Disordered" evidence="1">
    <location>
        <begin position="341"/>
        <end position="375"/>
    </location>
</feature>
<evidence type="ECO:0000313" key="4">
    <source>
        <dbReference type="Proteomes" id="UP001153714"/>
    </source>
</evidence>
<dbReference type="AlphaFoldDB" id="A0A9N9R4Z1"/>
<feature type="domain" description="FP protein C-terminal" evidence="2">
    <location>
        <begin position="288"/>
        <end position="339"/>
    </location>
</feature>
<evidence type="ECO:0000259" key="2">
    <source>
        <dbReference type="Pfam" id="PF25298"/>
    </source>
</evidence>
<dbReference type="OrthoDB" id="7490514at2759"/>
<dbReference type="Gene3D" id="3.30.40.10">
    <property type="entry name" value="Zinc/RING finger domain, C3HC4 (zinc finger)"/>
    <property type="match status" value="1"/>
</dbReference>
<dbReference type="CDD" id="cd15489">
    <property type="entry name" value="PHD_SF"/>
    <property type="match status" value="1"/>
</dbReference>
<dbReference type="Pfam" id="PF25298">
    <property type="entry name" value="Baculo_FP_2nd"/>
    <property type="match status" value="1"/>
</dbReference>
<keyword evidence="4" id="KW-1185">Reference proteome</keyword>
<reference evidence="3" key="2">
    <citation type="submission" date="2022-10" db="EMBL/GenBank/DDBJ databases">
        <authorList>
            <consortium name="ENA_rothamsted_submissions"/>
            <consortium name="culmorum"/>
            <person name="King R."/>
        </authorList>
    </citation>
    <scope>NUCLEOTIDE SEQUENCE</scope>
</reference>
<evidence type="ECO:0000313" key="3">
    <source>
        <dbReference type="EMBL" id="CAG9790205.1"/>
    </source>
</evidence>
<name>A0A9N9R4Z1_9NEOP</name>
<dbReference type="InterPro" id="IPR013083">
    <property type="entry name" value="Znf_RING/FYVE/PHD"/>
</dbReference>
<proteinExistence type="predicted"/>
<dbReference type="Proteomes" id="UP001153714">
    <property type="component" value="Chromosome 21"/>
</dbReference>
<reference evidence="3" key="1">
    <citation type="submission" date="2021-12" db="EMBL/GenBank/DDBJ databases">
        <authorList>
            <person name="King R."/>
        </authorList>
    </citation>
    <scope>NUCLEOTIDE SEQUENCE</scope>
</reference>